<dbReference type="CDD" id="cd02978">
    <property type="entry name" value="KaiB_like"/>
    <property type="match status" value="1"/>
</dbReference>
<keyword evidence="4" id="KW-1185">Reference proteome</keyword>
<evidence type="ECO:0000313" key="3">
    <source>
        <dbReference type="EMBL" id="GGQ61335.1"/>
    </source>
</evidence>
<dbReference type="Pfam" id="PF07689">
    <property type="entry name" value="KaiB"/>
    <property type="match status" value="1"/>
</dbReference>
<name>A0A918BDJ4_9ACTN</name>
<feature type="domain" description="KaiB" evidence="2">
    <location>
        <begin position="11"/>
        <end position="91"/>
    </location>
</feature>
<organism evidence="3 4">
    <name type="scientific">Streptomyces ruber</name>
    <dbReference type="NCBI Taxonomy" id="83378"/>
    <lineage>
        <taxon>Bacteria</taxon>
        <taxon>Bacillati</taxon>
        <taxon>Actinomycetota</taxon>
        <taxon>Actinomycetes</taxon>
        <taxon>Kitasatosporales</taxon>
        <taxon>Streptomycetaceae</taxon>
        <taxon>Streptomyces</taxon>
    </lineage>
</organism>
<dbReference type="SMART" id="SM01248">
    <property type="entry name" value="KaiB"/>
    <property type="match status" value="1"/>
</dbReference>
<reference evidence="3" key="2">
    <citation type="submission" date="2020-09" db="EMBL/GenBank/DDBJ databases">
        <authorList>
            <person name="Sun Q."/>
            <person name="Ohkuma M."/>
        </authorList>
    </citation>
    <scope>NUCLEOTIDE SEQUENCE</scope>
    <source>
        <strain evidence="3">JCM 3131</strain>
    </source>
</reference>
<feature type="compositionally biased region" description="Basic and acidic residues" evidence="1">
    <location>
        <begin position="70"/>
        <end position="84"/>
    </location>
</feature>
<dbReference type="InterPro" id="IPR039022">
    <property type="entry name" value="KaiB-like"/>
</dbReference>
<protein>
    <recommendedName>
        <fullName evidence="2">KaiB domain-containing protein</fullName>
    </recommendedName>
</protein>
<comment type="caution">
    <text evidence="3">The sequence shown here is derived from an EMBL/GenBank/DDBJ whole genome shotgun (WGS) entry which is preliminary data.</text>
</comment>
<evidence type="ECO:0000313" key="4">
    <source>
        <dbReference type="Proteomes" id="UP000620156"/>
    </source>
</evidence>
<dbReference type="SUPFAM" id="SSF52833">
    <property type="entry name" value="Thioredoxin-like"/>
    <property type="match status" value="1"/>
</dbReference>
<dbReference type="PANTHER" id="PTHR41709">
    <property type="entry name" value="KAIB-LIKE PROTEIN 1"/>
    <property type="match status" value="1"/>
</dbReference>
<reference evidence="3" key="1">
    <citation type="journal article" date="2014" name="Int. J. Syst. Evol. Microbiol.">
        <title>Complete genome sequence of Corynebacterium casei LMG S-19264T (=DSM 44701T), isolated from a smear-ripened cheese.</title>
        <authorList>
            <consortium name="US DOE Joint Genome Institute (JGI-PGF)"/>
            <person name="Walter F."/>
            <person name="Albersmeier A."/>
            <person name="Kalinowski J."/>
            <person name="Ruckert C."/>
        </authorList>
    </citation>
    <scope>NUCLEOTIDE SEQUENCE</scope>
    <source>
        <strain evidence="3">JCM 3131</strain>
    </source>
</reference>
<proteinExistence type="predicted"/>
<accession>A0A918BDJ4</accession>
<feature type="region of interest" description="Disordered" evidence="1">
    <location>
        <begin position="64"/>
        <end position="104"/>
    </location>
</feature>
<gene>
    <name evidence="3" type="ORF">GCM10010145_34360</name>
</gene>
<dbReference type="GO" id="GO:0048511">
    <property type="term" value="P:rhythmic process"/>
    <property type="evidence" value="ECO:0007669"/>
    <property type="project" value="InterPro"/>
</dbReference>
<dbReference type="PANTHER" id="PTHR41709:SF2">
    <property type="entry name" value="CIRCADIAN CLOCK PROTEIN KAIB2"/>
    <property type="match status" value="1"/>
</dbReference>
<dbReference type="InterPro" id="IPR036249">
    <property type="entry name" value="Thioredoxin-like_sf"/>
</dbReference>
<evidence type="ECO:0000256" key="1">
    <source>
        <dbReference type="SAM" id="MobiDB-lite"/>
    </source>
</evidence>
<dbReference type="InterPro" id="IPR011649">
    <property type="entry name" value="KaiB_domain"/>
</dbReference>
<evidence type="ECO:0000259" key="2">
    <source>
        <dbReference type="SMART" id="SM01248"/>
    </source>
</evidence>
<dbReference type="Proteomes" id="UP000620156">
    <property type="component" value="Unassembled WGS sequence"/>
</dbReference>
<sequence>MVRDPVAYSFTLYVAGPTERSEAARANLRYLCETRVPGCYEIDVVDVTERPELAEEHRVLATPTVIRHTPPPERRVIGDLESQRSVRALGLPDQGGPPQKRQER</sequence>
<dbReference type="Gene3D" id="3.40.30.10">
    <property type="entry name" value="Glutaredoxin"/>
    <property type="match status" value="1"/>
</dbReference>
<dbReference type="AlphaFoldDB" id="A0A918BDJ4"/>
<dbReference type="EMBL" id="BMQK01000006">
    <property type="protein sequence ID" value="GGQ61335.1"/>
    <property type="molecule type" value="Genomic_DNA"/>
</dbReference>
<dbReference type="RefSeq" id="WP_189217685.1">
    <property type="nucleotide sequence ID" value="NZ_BMQK01000006.1"/>
</dbReference>